<dbReference type="AlphaFoldDB" id="A0A371GNX9"/>
<dbReference type="Proteomes" id="UP000257109">
    <property type="component" value="Unassembled WGS sequence"/>
</dbReference>
<dbReference type="EMBL" id="QJKJ01004909">
    <property type="protein sequence ID" value="RDX92275.1"/>
    <property type="molecule type" value="Genomic_DNA"/>
</dbReference>
<name>A0A371GNX9_MUCPR</name>
<accession>A0A371GNX9</accession>
<organism evidence="1 2">
    <name type="scientific">Mucuna pruriens</name>
    <name type="common">Velvet bean</name>
    <name type="synonym">Dolichos pruriens</name>
    <dbReference type="NCBI Taxonomy" id="157652"/>
    <lineage>
        <taxon>Eukaryota</taxon>
        <taxon>Viridiplantae</taxon>
        <taxon>Streptophyta</taxon>
        <taxon>Embryophyta</taxon>
        <taxon>Tracheophyta</taxon>
        <taxon>Spermatophyta</taxon>
        <taxon>Magnoliopsida</taxon>
        <taxon>eudicotyledons</taxon>
        <taxon>Gunneridae</taxon>
        <taxon>Pentapetalae</taxon>
        <taxon>rosids</taxon>
        <taxon>fabids</taxon>
        <taxon>Fabales</taxon>
        <taxon>Fabaceae</taxon>
        <taxon>Papilionoideae</taxon>
        <taxon>50 kb inversion clade</taxon>
        <taxon>NPAAA clade</taxon>
        <taxon>indigoferoid/millettioid clade</taxon>
        <taxon>Phaseoleae</taxon>
        <taxon>Mucuna</taxon>
    </lineage>
</organism>
<sequence>MPAFNTLQVNLFQLEDEARRNIDDNPSTDRPSQLDGMPYNLLAIAVPGKDLELWRPNVRGGGSVKVADGPNIPNPFSNQCYHYGYDPPTHCLPRIEASKVEAQHQVS</sequence>
<keyword evidence="2" id="KW-1185">Reference proteome</keyword>
<comment type="caution">
    <text evidence="1">The sequence shown here is derived from an EMBL/GenBank/DDBJ whole genome shotgun (WGS) entry which is preliminary data.</text>
</comment>
<reference evidence="1" key="1">
    <citation type="submission" date="2018-05" db="EMBL/GenBank/DDBJ databases">
        <title>Draft genome of Mucuna pruriens seed.</title>
        <authorList>
            <person name="Nnadi N.E."/>
            <person name="Vos R."/>
            <person name="Hasami M.H."/>
            <person name="Devisetty U.K."/>
            <person name="Aguiy J.C."/>
        </authorList>
    </citation>
    <scope>NUCLEOTIDE SEQUENCE [LARGE SCALE GENOMIC DNA]</scope>
    <source>
        <strain evidence="1">JCA_2017</strain>
    </source>
</reference>
<protein>
    <submittedName>
        <fullName evidence="1">Uncharacterized protein</fullName>
    </submittedName>
</protein>
<evidence type="ECO:0000313" key="2">
    <source>
        <dbReference type="Proteomes" id="UP000257109"/>
    </source>
</evidence>
<gene>
    <name evidence="1" type="ORF">CR513_25622</name>
</gene>
<proteinExistence type="predicted"/>
<evidence type="ECO:0000313" key="1">
    <source>
        <dbReference type="EMBL" id="RDX92275.1"/>
    </source>
</evidence>
<feature type="non-terminal residue" evidence="1">
    <location>
        <position position="1"/>
    </location>
</feature>